<sequence length="118" mass="12363">MPITKRLIQAVLAGALALGLSGAALADKQTRNTVIGAGLGGVAGALLSDGDPWLTLGGAAAGGVLGHVITDDDDRRGRRHWDRDRGRGDSYRRAGYRGHDGYRGHGRGNGRGNGHYRH</sequence>
<dbReference type="EMBL" id="CP154792">
    <property type="protein sequence ID" value="XAN18575.1"/>
    <property type="molecule type" value="Genomic_DNA"/>
</dbReference>
<accession>A0A427WIF6</accession>
<gene>
    <name evidence="4" type="ORF">AAIK43_11165</name>
    <name evidence="3" type="ORF">FOC81_10955</name>
</gene>
<organism evidence="3 5">
    <name type="scientific">Achromobacter denitrificans</name>
    <name type="common">Alcaligenes denitrificans</name>
    <dbReference type="NCBI Taxonomy" id="32002"/>
    <lineage>
        <taxon>Bacteria</taxon>
        <taxon>Pseudomonadati</taxon>
        <taxon>Pseudomonadota</taxon>
        <taxon>Betaproteobacteria</taxon>
        <taxon>Burkholderiales</taxon>
        <taxon>Alcaligenaceae</taxon>
        <taxon>Achromobacter</taxon>
    </lineage>
</organism>
<dbReference type="STRING" id="32002.BVK87_26940"/>
<dbReference type="GeneID" id="92846118"/>
<proteinExistence type="predicted"/>
<dbReference type="Proteomes" id="UP000509782">
    <property type="component" value="Chromosome"/>
</dbReference>
<evidence type="ECO:0000313" key="5">
    <source>
        <dbReference type="Proteomes" id="UP000509782"/>
    </source>
</evidence>
<keyword evidence="6" id="KW-1185">Reference proteome</keyword>
<evidence type="ECO:0000256" key="1">
    <source>
        <dbReference type="SAM" id="MobiDB-lite"/>
    </source>
</evidence>
<feature type="region of interest" description="Disordered" evidence="1">
    <location>
        <begin position="69"/>
        <end position="118"/>
    </location>
</feature>
<dbReference type="AlphaFoldDB" id="A0A427WIF6"/>
<feature type="signal peptide" evidence="2">
    <location>
        <begin position="1"/>
        <end position="26"/>
    </location>
</feature>
<dbReference type="RefSeq" id="WP_062685305.1">
    <property type="nucleotide sequence ID" value="NZ_BLWG01000612.1"/>
</dbReference>
<feature type="chain" id="PRO_5030092207" evidence="2">
    <location>
        <begin position="27"/>
        <end position="118"/>
    </location>
</feature>
<dbReference type="Proteomes" id="UP001446337">
    <property type="component" value="Chromosome"/>
</dbReference>
<evidence type="ECO:0000313" key="4">
    <source>
        <dbReference type="EMBL" id="XAN18575.1"/>
    </source>
</evidence>
<reference evidence="4 6" key="2">
    <citation type="submission" date="2024-05" db="EMBL/GenBank/DDBJ databases">
        <title>Achromobacter denitrificans. BP1, complete genome.</title>
        <authorList>
            <person name="Zhang B."/>
        </authorList>
    </citation>
    <scope>NUCLEOTIDE SEQUENCE [LARGE SCALE GENOMIC DNA]</scope>
    <source>
        <strain evidence="4 6">BP1</strain>
    </source>
</reference>
<feature type="compositionally biased region" description="Basic residues" evidence="1">
    <location>
        <begin position="104"/>
        <end position="118"/>
    </location>
</feature>
<name>A0A427WIF6_ACHDE</name>
<dbReference type="EMBL" id="CP054569">
    <property type="protein sequence ID" value="QKQ47183.1"/>
    <property type="molecule type" value="Genomic_DNA"/>
</dbReference>
<feature type="compositionally biased region" description="Basic and acidic residues" evidence="1">
    <location>
        <begin position="69"/>
        <end position="103"/>
    </location>
</feature>
<protein>
    <submittedName>
        <fullName evidence="4">Glycine zipper 2TM domain-containing protein</fullName>
    </submittedName>
</protein>
<evidence type="ECO:0000256" key="2">
    <source>
        <dbReference type="SAM" id="SignalP"/>
    </source>
</evidence>
<keyword evidence="2" id="KW-0732">Signal</keyword>
<evidence type="ECO:0000313" key="6">
    <source>
        <dbReference type="Proteomes" id="UP001446337"/>
    </source>
</evidence>
<evidence type="ECO:0000313" key="3">
    <source>
        <dbReference type="EMBL" id="QKQ47183.1"/>
    </source>
</evidence>
<reference evidence="3 5" key="1">
    <citation type="submission" date="2020-05" db="EMBL/GenBank/DDBJ databases">
        <title>FDA dAtabase for Regulatory Grade micrObial Sequences (FDA-ARGOS): Supporting development and validation of Infectious Disease Dx tests.</title>
        <authorList>
            <person name="Sproer C."/>
            <person name="Gronow S."/>
            <person name="Severitt S."/>
            <person name="Schroder I."/>
            <person name="Tallon L."/>
            <person name="Sadzewicz L."/>
            <person name="Zhao X."/>
            <person name="Vavikolanu K."/>
            <person name="Mehta A."/>
            <person name="Aluvathingal J."/>
            <person name="Nadendla S."/>
            <person name="Myers T."/>
            <person name="Yan Y."/>
            <person name="Sichtig H."/>
        </authorList>
    </citation>
    <scope>NUCLEOTIDE SEQUENCE [LARGE SCALE GENOMIC DNA]</scope>
    <source>
        <strain evidence="3 5">FDAARGOS_787</strain>
    </source>
</reference>